<feature type="region of interest" description="Disordered" evidence="1">
    <location>
        <begin position="123"/>
        <end position="149"/>
    </location>
</feature>
<dbReference type="STRING" id="161355.PS9374_04465"/>
<comment type="caution">
    <text evidence="3">The sequence shown here is derived from an EMBL/GenBank/DDBJ whole genome shotgun (WGS) entry which is preliminary data.</text>
</comment>
<dbReference type="AlphaFoldDB" id="A0A171DIU5"/>
<protein>
    <recommendedName>
        <fullName evidence="2">DUF4326 domain-containing protein</fullName>
    </recommendedName>
</protein>
<sequence length="149" mass="16333">MTTAPPPRRVHRRTGDDLAPGTVWVGDGSRWATPFLPGQRIDRDSPLWPYIAAGVPGGTRGLRALTPADAAQTAALYLDWLIEQPALMLRLDQLAGRDLACACRRPRADRPDHCHGRILLGMANDLPDDDAQPEDSAYRAEATEEGDER</sequence>
<keyword evidence="4" id="KW-1185">Reference proteome</keyword>
<dbReference type="InterPro" id="IPR025475">
    <property type="entry name" value="DUF4326"/>
</dbReference>
<evidence type="ECO:0000313" key="4">
    <source>
        <dbReference type="Proteomes" id="UP000077701"/>
    </source>
</evidence>
<evidence type="ECO:0000256" key="1">
    <source>
        <dbReference type="SAM" id="MobiDB-lite"/>
    </source>
</evidence>
<proteinExistence type="predicted"/>
<reference evidence="4" key="2">
    <citation type="submission" date="2016-04" db="EMBL/GenBank/DDBJ databases">
        <title>Planomonospora sphaerica JCM9374 whole genome shotgun sequence.</title>
        <authorList>
            <person name="Suzuki T."/>
            <person name="Dohra H."/>
            <person name="Kodani S."/>
        </authorList>
    </citation>
    <scope>NUCLEOTIDE SEQUENCE [LARGE SCALE GENOMIC DNA]</scope>
    <source>
        <strain evidence="4">JCM 9374</strain>
    </source>
</reference>
<dbReference type="Pfam" id="PF14216">
    <property type="entry name" value="DUF4326"/>
    <property type="match status" value="1"/>
</dbReference>
<accession>A0A171DIU5</accession>
<gene>
    <name evidence="3" type="ORF">PS9374_04465</name>
</gene>
<dbReference type="RefSeq" id="WP_068899664.1">
    <property type="nucleotide sequence ID" value="NZ_BDCX01000011.1"/>
</dbReference>
<evidence type="ECO:0000313" key="3">
    <source>
        <dbReference type="EMBL" id="GAT68800.1"/>
    </source>
</evidence>
<feature type="domain" description="DUF4326" evidence="2">
    <location>
        <begin position="13"/>
        <end position="120"/>
    </location>
</feature>
<dbReference type="EMBL" id="BDCX01000011">
    <property type="protein sequence ID" value="GAT68800.1"/>
    <property type="molecule type" value="Genomic_DNA"/>
</dbReference>
<reference evidence="3 4" key="1">
    <citation type="journal article" date="2016" name="Genome Announc.">
        <title>Draft Genome Sequence of Planomonospora sphaerica JCM9374, a Rare Actinomycete.</title>
        <authorList>
            <person name="Dohra H."/>
            <person name="Suzuki T."/>
            <person name="Inoue Y."/>
            <person name="Kodani S."/>
        </authorList>
    </citation>
    <scope>NUCLEOTIDE SEQUENCE [LARGE SCALE GENOMIC DNA]</scope>
    <source>
        <strain evidence="3 4">JCM 9374</strain>
    </source>
</reference>
<dbReference type="Proteomes" id="UP000077701">
    <property type="component" value="Unassembled WGS sequence"/>
</dbReference>
<evidence type="ECO:0000259" key="2">
    <source>
        <dbReference type="Pfam" id="PF14216"/>
    </source>
</evidence>
<organism evidence="3 4">
    <name type="scientific">Planomonospora sphaerica</name>
    <dbReference type="NCBI Taxonomy" id="161355"/>
    <lineage>
        <taxon>Bacteria</taxon>
        <taxon>Bacillati</taxon>
        <taxon>Actinomycetota</taxon>
        <taxon>Actinomycetes</taxon>
        <taxon>Streptosporangiales</taxon>
        <taxon>Streptosporangiaceae</taxon>
        <taxon>Planomonospora</taxon>
    </lineage>
</organism>
<name>A0A171DIU5_9ACTN</name>